<evidence type="ECO:0000256" key="1">
    <source>
        <dbReference type="ARBA" id="ARBA00001974"/>
    </source>
</evidence>
<accession>A0A366DZK8</accession>
<sequence>MSSGTTVSGCAPTDVFSQRPGFVRRSAKPAFICEFSEYLSWVARRFPNLCFGRHVEDMHYREGQLIVRIQLNFEICSKHIVVGFGRRHCGLHKSKFRAEK</sequence>
<keyword evidence="6" id="KW-0503">Monooxygenase</keyword>
<keyword evidence="3" id="KW-0274">FAD</keyword>
<keyword evidence="5" id="KW-0560">Oxidoreductase</keyword>
<dbReference type="Pfam" id="PF13434">
    <property type="entry name" value="Lys_Orn_oxgnase"/>
    <property type="match status" value="1"/>
</dbReference>
<evidence type="ECO:0000313" key="7">
    <source>
        <dbReference type="Proteomes" id="UP000252893"/>
    </source>
</evidence>
<keyword evidence="4" id="KW-0521">NADP</keyword>
<comment type="caution">
    <text evidence="6">The sequence shown here is derived from an EMBL/GenBank/DDBJ whole genome shotgun (WGS) entry which is preliminary data.</text>
</comment>
<name>A0A366DZK8_9HYPH</name>
<keyword evidence="2" id="KW-0285">Flavoprotein</keyword>
<dbReference type="AlphaFoldDB" id="A0A366DZK8"/>
<evidence type="ECO:0000256" key="3">
    <source>
        <dbReference type="ARBA" id="ARBA00022827"/>
    </source>
</evidence>
<reference evidence="6 7" key="1">
    <citation type="submission" date="2018-06" db="EMBL/GenBank/DDBJ databases">
        <title>Genomic Encyclopedia of Type Strains, Phase IV (KMG-IV): sequencing the most valuable type-strain genomes for metagenomic binning, comparative biology and taxonomic classification.</title>
        <authorList>
            <person name="Goeker M."/>
        </authorList>
    </citation>
    <scope>NUCLEOTIDE SEQUENCE [LARGE SCALE GENOMIC DNA]</scope>
    <source>
        <strain evidence="6 7">DSM 25619</strain>
    </source>
</reference>
<evidence type="ECO:0000256" key="5">
    <source>
        <dbReference type="ARBA" id="ARBA00023002"/>
    </source>
</evidence>
<comment type="cofactor">
    <cofactor evidence="1">
        <name>FAD</name>
        <dbReference type="ChEBI" id="CHEBI:57692"/>
    </cofactor>
</comment>
<dbReference type="OrthoDB" id="9800590at2"/>
<evidence type="ECO:0000256" key="4">
    <source>
        <dbReference type="ARBA" id="ARBA00022857"/>
    </source>
</evidence>
<evidence type="ECO:0000256" key="2">
    <source>
        <dbReference type="ARBA" id="ARBA00022630"/>
    </source>
</evidence>
<keyword evidence="7" id="KW-1185">Reference proteome</keyword>
<proteinExistence type="predicted"/>
<organism evidence="6 7">
    <name type="scientific">Pseudochrobactrum asaccharolyticum</name>
    <dbReference type="NCBI Taxonomy" id="354351"/>
    <lineage>
        <taxon>Bacteria</taxon>
        <taxon>Pseudomonadati</taxon>
        <taxon>Pseudomonadota</taxon>
        <taxon>Alphaproteobacteria</taxon>
        <taxon>Hyphomicrobiales</taxon>
        <taxon>Brucellaceae</taxon>
        <taxon>Pseudochrobactrum</taxon>
    </lineage>
</organism>
<dbReference type="GO" id="GO:0004497">
    <property type="term" value="F:monooxygenase activity"/>
    <property type="evidence" value="ECO:0007669"/>
    <property type="project" value="UniProtKB-KW"/>
</dbReference>
<protein>
    <submittedName>
        <fullName evidence="6">NADPH-dependent L-lysine 6-monooxygenase-like protein</fullName>
    </submittedName>
</protein>
<dbReference type="InterPro" id="IPR025700">
    <property type="entry name" value="Lys/Orn_oxygenase"/>
</dbReference>
<dbReference type="EMBL" id="QNRH01000003">
    <property type="protein sequence ID" value="RBO95477.1"/>
    <property type="molecule type" value="Genomic_DNA"/>
</dbReference>
<gene>
    <name evidence="6" type="ORF">DFR47_10340</name>
</gene>
<dbReference type="Proteomes" id="UP000252893">
    <property type="component" value="Unassembled WGS sequence"/>
</dbReference>
<evidence type="ECO:0000313" key="6">
    <source>
        <dbReference type="EMBL" id="RBO95477.1"/>
    </source>
</evidence>